<keyword evidence="3" id="KW-1185">Reference proteome</keyword>
<dbReference type="SMART" id="SM00128">
    <property type="entry name" value="IPPc"/>
    <property type="match status" value="1"/>
</dbReference>
<evidence type="ECO:0000313" key="3">
    <source>
        <dbReference type="Proteomes" id="UP000694845"/>
    </source>
</evidence>
<dbReference type="GeneID" id="110987058"/>
<protein>
    <submittedName>
        <fullName evidence="4">Phosphatidylinositol 4,5-bisphosphate 5-phosphatase A-like</fullName>
    </submittedName>
</protein>
<feature type="domain" description="Inositol polyphosphate-related phosphatase" evidence="2">
    <location>
        <begin position="2"/>
        <end position="309"/>
    </location>
</feature>
<dbReference type="InterPro" id="IPR000300">
    <property type="entry name" value="IPPc"/>
</dbReference>
<evidence type="ECO:0000259" key="2">
    <source>
        <dbReference type="SMART" id="SM00128"/>
    </source>
</evidence>
<dbReference type="AlphaFoldDB" id="A0A8B7ZJH5"/>
<dbReference type="FunFam" id="2.60.40.2840:FF:000003">
    <property type="entry name" value="Phosphatidylinositol 4,5-bisphosphate 5-phosphatase A"/>
    <property type="match status" value="1"/>
</dbReference>
<dbReference type="Gene3D" id="2.60.40.2840">
    <property type="match status" value="1"/>
</dbReference>
<dbReference type="PANTHER" id="PTHR11200">
    <property type="entry name" value="INOSITOL 5-PHOSPHATASE"/>
    <property type="match status" value="1"/>
</dbReference>
<dbReference type="GO" id="GO:0005886">
    <property type="term" value="C:plasma membrane"/>
    <property type="evidence" value="ECO:0007669"/>
    <property type="project" value="TreeGrafter"/>
</dbReference>
<dbReference type="GO" id="GO:0004439">
    <property type="term" value="F:phosphatidylinositol-4,5-bisphosphate 5-phosphatase activity"/>
    <property type="evidence" value="ECO:0007669"/>
    <property type="project" value="TreeGrafter"/>
</dbReference>
<proteinExistence type="inferred from homology"/>
<dbReference type="SUPFAM" id="SSF56219">
    <property type="entry name" value="DNase I-like"/>
    <property type="match status" value="1"/>
</dbReference>
<dbReference type="Pfam" id="PF22669">
    <property type="entry name" value="Exo_endo_phos2"/>
    <property type="match status" value="1"/>
</dbReference>
<comment type="similarity">
    <text evidence="1">Belongs to the inositol 1,4,5-trisphosphate 5-phosphatase type II family.</text>
</comment>
<name>A0A8B7ZJH5_ACAPL</name>
<gene>
    <name evidence="4" type="primary">LOC110987058</name>
</gene>
<accession>A0A8B7ZJH5</accession>
<evidence type="ECO:0000256" key="1">
    <source>
        <dbReference type="ARBA" id="ARBA00005910"/>
    </source>
</evidence>
<dbReference type="OMA" id="NSECQHI"/>
<reference evidence="4" key="1">
    <citation type="submission" date="2025-08" db="UniProtKB">
        <authorList>
            <consortium name="RefSeq"/>
        </authorList>
    </citation>
    <scope>IDENTIFICATION</scope>
</reference>
<evidence type="ECO:0000313" key="4">
    <source>
        <dbReference type="RefSeq" id="XP_022105172.1"/>
    </source>
</evidence>
<dbReference type="OrthoDB" id="62798at2759"/>
<dbReference type="InterPro" id="IPR046985">
    <property type="entry name" value="IP5"/>
</dbReference>
<dbReference type="PANTHER" id="PTHR11200:SF275">
    <property type="entry name" value="LD06095P"/>
    <property type="match status" value="1"/>
</dbReference>
<dbReference type="GO" id="GO:0046856">
    <property type="term" value="P:phosphatidylinositol dephosphorylation"/>
    <property type="evidence" value="ECO:0007669"/>
    <property type="project" value="InterPro"/>
</dbReference>
<dbReference type="FunFam" id="3.60.10.10:FF:000060">
    <property type="entry name" value="Uncharacterized protein, isoform C"/>
    <property type="match status" value="1"/>
</dbReference>
<dbReference type="GO" id="GO:0005737">
    <property type="term" value="C:cytoplasm"/>
    <property type="evidence" value="ECO:0007669"/>
    <property type="project" value="TreeGrafter"/>
</dbReference>
<dbReference type="Gene3D" id="3.60.10.10">
    <property type="entry name" value="Endonuclease/exonuclease/phosphatase"/>
    <property type="match status" value="1"/>
</dbReference>
<dbReference type="RefSeq" id="XP_022105172.1">
    <property type="nucleotide sequence ID" value="XM_022249480.1"/>
</dbReference>
<sequence length="446" mass="50906">MTEISIVVCTYNVATLDPPKELLNDLIWLHTSDAPDLYAIGLQEVSSKPHEVIQSTLSDDPWTEAISACVCEKGYAMVSSIRLQGIIQLLFARMLHLPFLRDIQTDFTRTGLGGTWGNKGAVSIRLDCYERSLCLINTHLAAHVENWADRDKEYHTIVTSQTYSHPKTPTVLDHDYIIWFGDLNYRIEDLSVEVVKFLSTPKKLHVLLEKDQLKLSIRSKLSFEGFREGPVTFIPTYKYDFQSDDFDTSPKQRPPAWTDRVLWKVHPKYAGDETDFCITQMAYRSHGNIKWSDHKPVSAEFRLGVSMETARPLVSFDPIESWRRGEDAQCTYKVAPGTRTSNWDWVGLYKVGFQTPSRSYVTYVWAVPNGETRQASGCRVTFKSNYLPDDTFSKYVLCYFSKAMNCVLGVSNVFRVLPFEEDTRQFRAADYGFAETATVLRDIAGI</sequence>
<dbReference type="Proteomes" id="UP000694845">
    <property type="component" value="Unplaced"/>
</dbReference>
<dbReference type="Pfam" id="PF17751">
    <property type="entry name" value="SKICH"/>
    <property type="match status" value="1"/>
</dbReference>
<dbReference type="InterPro" id="IPR036691">
    <property type="entry name" value="Endo/exonu/phosph_ase_sf"/>
</dbReference>
<dbReference type="CDD" id="cd09094">
    <property type="entry name" value="INPP5c_INPP5J-like"/>
    <property type="match status" value="1"/>
</dbReference>
<dbReference type="InterPro" id="IPR041611">
    <property type="entry name" value="SKICH"/>
</dbReference>
<dbReference type="KEGG" id="aplc:110987058"/>
<organism evidence="3 4">
    <name type="scientific">Acanthaster planci</name>
    <name type="common">Crown-of-thorns starfish</name>
    <dbReference type="NCBI Taxonomy" id="133434"/>
    <lineage>
        <taxon>Eukaryota</taxon>
        <taxon>Metazoa</taxon>
        <taxon>Echinodermata</taxon>
        <taxon>Eleutherozoa</taxon>
        <taxon>Asterozoa</taxon>
        <taxon>Asteroidea</taxon>
        <taxon>Valvatacea</taxon>
        <taxon>Valvatida</taxon>
        <taxon>Acanthasteridae</taxon>
        <taxon>Acanthaster</taxon>
    </lineage>
</organism>
<dbReference type="GO" id="GO:0001726">
    <property type="term" value="C:ruffle"/>
    <property type="evidence" value="ECO:0007669"/>
    <property type="project" value="TreeGrafter"/>
</dbReference>